<sequence length="204" mass="22149">MRKYQKVRAAVGSRVASERKRCYRGEGGTEARGQEWNKKKPSKAPAMNGQELRVTISKKKTPLDPKPIVYVHHNHPREEGLLPLGRGLRWTTGPSSSSYSSTSYSISSLSGSFMISSSMVIAVVRGIAVENGDETTLGVGEAARRVLAGGGTVTVRGGRVSYWMMVFVSVSAITSGGSSWTREQAVSKRVRVCDENDQLATQNK</sequence>
<dbReference type="Proteomes" id="UP000053989">
    <property type="component" value="Unassembled WGS sequence"/>
</dbReference>
<evidence type="ECO:0000256" key="1">
    <source>
        <dbReference type="SAM" id="MobiDB-lite"/>
    </source>
</evidence>
<proteinExistence type="predicted"/>
<protein>
    <submittedName>
        <fullName evidence="2">Uncharacterized protein</fullName>
    </submittedName>
</protein>
<gene>
    <name evidence="2" type="ORF">SCLCIDRAFT_538452</name>
</gene>
<keyword evidence="3" id="KW-1185">Reference proteome</keyword>
<dbReference type="InParanoid" id="A0A0C3EBD9"/>
<feature type="region of interest" description="Disordered" evidence="1">
    <location>
        <begin position="18"/>
        <end position="48"/>
    </location>
</feature>
<accession>A0A0C3EBD9</accession>
<organism evidence="2 3">
    <name type="scientific">Scleroderma citrinum Foug A</name>
    <dbReference type="NCBI Taxonomy" id="1036808"/>
    <lineage>
        <taxon>Eukaryota</taxon>
        <taxon>Fungi</taxon>
        <taxon>Dikarya</taxon>
        <taxon>Basidiomycota</taxon>
        <taxon>Agaricomycotina</taxon>
        <taxon>Agaricomycetes</taxon>
        <taxon>Agaricomycetidae</taxon>
        <taxon>Boletales</taxon>
        <taxon>Sclerodermatineae</taxon>
        <taxon>Sclerodermataceae</taxon>
        <taxon>Scleroderma</taxon>
    </lineage>
</organism>
<dbReference type="HOGENOM" id="CLU_1343956_0_0_1"/>
<reference evidence="3" key="2">
    <citation type="submission" date="2015-01" db="EMBL/GenBank/DDBJ databases">
        <title>Evolutionary Origins and Diversification of the Mycorrhizal Mutualists.</title>
        <authorList>
            <consortium name="DOE Joint Genome Institute"/>
            <consortium name="Mycorrhizal Genomics Consortium"/>
            <person name="Kohler A."/>
            <person name="Kuo A."/>
            <person name="Nagy L.G."/>
            <person name="Floudas D."/>
            <person name="Copeland A."/>
            <person name="Barry K.W."/>
            <person name="Cichocki N."/>
            <person name="Veneault-Fourrey C."/>
            <person name="LaButti K."/>
            <person name="Lindquist E.A."/>
            <person name="Lipzen A."/>
            <person name="Lundell T."/>
            <person name="Morin E."/>
            <person name="Murat C."/>
            <person name="Riley R."/>
            <person name="Ohm R."/>
            <person name="Sun H."/>
            <person name="Tunlid A."/>
            <person name="Henrissat B."/>
            <person name="Grigoriev I.V."/>
            <person name="Hibbett D.S."/>
            <person name="Martin F."/>
        </authorList>
    </citation>
    <scope>NUCLEOTIDE SEQUENCE [LARGE SCALE GENOMIC DNA]</scope>
    <source>
        <strain evidence="3">Foug A</strain>
    </source>
</reference>
<feature type="compositionally biased region" description="Basic and acidic residues" evidence="1">
    <location>
        <begin position="18"/>
        <end position="38"/>
    </location>
</feature>
<name>A0A0C3EBD9_9AGAM</name>
<evidence type="ECO:0000313" key="2">
    <source>
        <dbReference type="EMBL" id="KIM65281.1"/>
    </source>
</evidence>
<reference evidence="2 3" key="1">
    <citation type="submission" date="2014-04" db="EMBL/GenBank/DDBJ databases">
        <authorList>
            <consortium name="DOE Joint Genome Institute"/>
            <person name="Kuo A."/>
            <person name="Kohler A."/>
            <person name="Nagy L.G."/>
            <person name="Floudas D."/>
            <person name="Copeland A."/>
            <person name="Barry K.W."/>
            <person name="Cichocki N."/>
            <person name="Veneault-Fourrey C."/>
            <person name="LaButti K."/>
            <person name="Lindquist E.A."/>
            <person name="Lipzen A."/>
            <person name="Lundell T."/>
            <person name="Morin E."/>
            <person name="Murat C."/>
            <person name="Sun H."/>
            <person name="Tunlid A."/>
            <person name="Henrissat B."/>
            <person name="Grigoriev I.V."/>
            <person name="Hibbett D.S."/>
            <person name="Martin F."/>
            <person name="Nordberg H.P."/>
            <person name="Cantor M.N."/>
            <person name="Hua S.X."/>
        </authorList>
    </citation>
    <scope>NUCLEOTIDE SEQUENCE [LARGE SCALE GENOMIC DNA]</scope>
    <source>
        <strain evidence="2 3">Foug A</strain>
    </source>
</reference>
<dbReference type="AlphaFoldDB" id="A0A0C3EBD9"/>
<evidence type="ECO:0000313" key="3">
    <source>
        <dbReference type="Proteomes" id="UP000053989"/>
    </source>
</evidence>
<dbReference type="EMBL" id="KN822023">
    <property type="protein sequence ID" value="KIM65281.1"/>
    <property type="molecule type" value="Genomic_DNA"/>
</dbReference>